<dbReference type="Pfam" id="PF00580">
    <property type="entry name" value="UvrD-helicase"/>
    <property type="match status" value="1"/>
</dbReference>
<keyword evidence="4 6" id="KW-0067">ATP-binding</keyword>
<feature type="domain" description="UvrD-like helicase ATP-binding" evidence="7">
    <location>
        <begin position="236"/>
        <end position="559"/>
    </location>
</feature>
<dbReference type="Proteomes" id="UP000282125">
    <property type="component" value="Unassembled WGS sequence"/>
</dbReference>
<evidence type="ECO:0000256" key="3">
    <source>
        <dbReference type="ARBA" id="ARBA00022806"/>
    </source>
</evidence>
<gene>
    <name evidence="8" type="ORF">EG244_19070</name>
</gene>
<dbReference type="PANTHER" id="PTHR11070:SF2">
    <property type="entry name" value="ATP-DEPENDENT DNA HELICASE SRS2"/>
    <property type="match status" value="1"/>
</dbReference>
<protein>
    <recommendedName>
        <fullName evidence="5">DNA 3'-5' helicase II</fullName>
    </recommendedName>
</protein>
<evidence type="ECO:0000313" key="9">
    <source>
        <dbReference type="Proteomes" id="UP000282125"/>
    </source>
</evidence>
<dbReference type="InterPro" id="IPR014016">
    <property type="entry name" value="UvrD-like_ATP-bd"/>
</dbReference>
<keyword evidence="3 6" id="KW-0347">Helicase</keyword>
<dbReference type="Gene3D" id="3.40.50.300">
    <property type="entry name" value="P-loop containing nucleotide triphosphate hydrolases"/>
    <property type="match status" value="2"/>
</dbReference>
<dbReference type="GO" id="GO:0005524">
    <property type="term" value="F:ATP binding"/>
    <property type="evidence" value="ECO:0007669"/>
    <property type="project" value="UniProtKB-UniRule"/>
</dbReference>
<evidence type="ECO:0000256" key="5">
    <source>
        <dbReference type="ARBA" id="ARBA00034923"/>
    </source>
</evidence>
<feature type="binding site" evidence="6">
    <location>
        <begin position="257"/>
        <end position="264"/>
    </location>
    <ligand>
        <name>ATP</name>
        <dbReference type="ChEBI" id="CHEBI:30616"/>
    </ligand>
</feature>
<evidence type="ECO:0000256" key="4">
    <source>
        <dbReference type="ARBA" id="ARBA00022840"/>
    </source>
</evidence>
<dbReference type="PANTHER" id="PTHR11070">
    <property type="entry name" value="UVRD / RECB / PCRA DNA HELICASE FAMILY MEMBER"/>
    <property type="match status" value="1"/>
</dbReference>
<reference evidence="8 9" key="1">
    <citation type="submission" date="2018-11" db="EMBL/GenBank/DDBJ databases">
        <title>Gemmobacter sp. nov., YIM 102744-1 draft genome.</title>
        <authorList>
            <person name="Li G."/>
            <person name="Jiang Y."/>
        </authorList>
    </citation>
    <scope>NUCLEOTIDE SEQUENCE [LARGE SCALE GENOMIC DNA]</scope>
    <source>
        <strain evidence="8 9">YIM 102744-1</strain>
    </source>
</reference>
<dbReference type="EMBL" id="RRAZ01000052">
    <property type="protein sequence ID" value="RRH68869.1"/>
    <property type="molecule type" value="Genomic_DNA"/>
</dbReference>
<sequence>MKFVSIEEFALNELIENRLFQTVEHDLAKAFIGLMNGSIRSATLPQGLISFQLEEGLIIASTRANRESRFLVIDLEQSRLFDGLSDSDAIFAVQKSMRFAKKLWHGMSTNFSEFIVPQSTKAVLFPFSSYRPKPFRILFERSPLAERVRKRDLQGKFTLIWKATEGSGTKSEAPNETNFRKFFEQINEIYEQIRSLSSPVENALSGSRVLSSSNLDDLGGVSTISIFQPYDDWLDLLTSKQRAFIEEPLSGARRIEGAAGTGKTLCLMLKAVRELRSSAADGRTFHAVFITHSEATKSAILEFMSVIDPDKFYKRDRSLEPVTLSVVTLSELCASKLTQQIGDSEFVDRDALESKETQLLYISEALEAAEATDFASHDRFLSSEFKGFLSRTDRWTLIEMLQHEISVSIKGRAGEKFDVYKKCDALKYGIPLVSDADKGYIFTIFRRYQEYLGSASQFDTDDVVLTTIGQLDTPIWRRRRLRDGYDAILIDETHLFNINELHVFHHFTKSETHQNILFSIDRTQAVGDRGWTSDDIEGAVIGGDDRAEASQLSTVFRCSPQIVDLAACVVSSGALLFTNFANPLINSVSGFTEKEERIAKVPLYTSFPNDEAMIEGAFAKADQLRVELNCKRGDILIASLDRELSFLLSQYASQKNKPHIFLKKRGDQEAVDGAQGSGQYVIGHADFVGGLEFMAVVIVGADSGRIPPSKGAVAESSQNYLSYTSHNRLYVTITRARLRVEILGDQSRGPSSLLGTAFDSKCLIAEGVA</sequence>
<dbReference type="GO" id="GO:0003677">
    <property type="term" value="F:DNA binding"/>
    <property type="evidence" value="ECO:0007669"/>
    <property type="project" value="InterPro"/>
</dbReference>
<dbReference type="SUPFAM" id="SSF52540">
    <property type="entry name" value="P-loop containing nucleoside triphosphate hydrolases"/>
    <property type="match status" value="1"/>
</dbReference>
<dbReference type="GO" id="GO:0000725">
    <property type="term" value="P:recombinational repair"/>
    <property type="evidence" value="ECO:0007669"/>
    <property type="project" value="TreeGrafter"/>
</dbReference>
<dbReference type="InterPro" id="IPR027417">
    <property type="entry name" value="P-loop_NTPase"/>
</dbReference>
<evidence type="ECO:0000256" key="6">
    <source>
        <dbReference type="PROSITE-ProRule" id="PRU00560"/>
    </source>
</evidence>
<evidence type="ECO:0000313" key="8">
    <source>
        <dbReference type="EMBL" id="RRH68869.1"/>
    </source>
</evidence>
<evidence type="ECO:0000259" key="7">
    <source>
        <dbReference type="PROSITE" id="PS51198"/>
    </source>
</evidence>
<dbReference type="PROSITE" id="PS51198">
    <property type="entry name" value="UVRD_HELICASE_ATP_BIND"/>
    <property type="match status" value="1"/>
</dbReference>
<name>A0A3P3D377_9RHOB</name>
<keyword evidence="9" id="KW-1185">Reference proteome</keyword>
<dbReference type="GO" id="GO:0016787">
    <property type="term" value="F:hydrolase activity"/>
    <property type="evidence" value="ECO:0007669"/>
    <property type="project" value="UniProtKB-UniRule"/>
</dbReference>
<dbReference type="OrthoDB" id="7211215at2"/>
<comment type="caution">
    <text evidence="8">The sequence shown here is derived from an EMBL/GenBank/DDBJ whole genome shotgun (WGS) entry which is preliminary data.</text>
</comment>
<accession>A0A3P3D377</accession>
<dbReference type="AlphaFoldDB" id="A0A3P3D377"/>
<evidence type="ECO:0000256" key="1">
    <source>
        <dbReference type="ARBA" id="ARBA00022741"/>
    </source>
</evidence>
<dbReference type="GO" id="GO:0005829">
    <property type="term" value="C:cytosol"/>
    <property type="evidence" value="ECO:0007669"/>
    <property type="project" value="TreeGrafter"/>
</dbReference>
<keyword evidence="2 6" id="KW-0378">Hydrolase</keyword>
<evidence type="ECO:0000256" key="2">
    <source>
        <dbReference type="ARBA" id="ARBA00022801"/>
    </source>
</evidence>
<organism evidence="8 9">
    <name type="scientific">Falsigemmobacter faecalis</name>
    <dbReference type="NCBI Taxonomy" id="2488730"/>
    <lineage>
        <taxon>Bacteria</taxon>
        <taxon>Pseudomonadati</taxon>
        <taxon>Pseudomonadota</taxon>
        <taxon>Alphaproteobacteria</taxon>
        <taxon>Rhodobacterales</taxon>
        <taxon>Paracoccaceae</taxon>
        <taxon>Falsigemmobacter</taxon>
    </lineage>
</organism>
<keyword evidence="1 6" id="KW-0547">Nucleotide-binding</keyword>
<dbReference type="InterPro" id="IPR000212">
    <property type="entry name" value="DNA_helicase_UvrD/REP"/>
</dbReference>
<dbReference type="GO" id="GO:0043138">
    <property type="term" value="F:3'-5' DNA helicase activity"/>
    <property type="evidence" value="ECO:0007669"/>
    <property type="project" value="TreeGrafter"/>
</dbReference>
<dbReference type="GO" id="GO:0033202">
    <property type="term" value="C:DNA helicase complex"/>
    <property type="evidence" value="ECO:0007669"/>
    <property type="project" value="TreeGrafter"/>
</dbReference>
<proteinExistence type="predicted"/>
<dbReference type="RefSeq" id="WP_124966748.1">
    <property type="nucleotide sequence ID" value="NZ_RRAZ01000052.1"/>
</dbReference>